<dbReference type="SUPFAM" id="SSF82093">
    <property type="entry name" value="Heme chaperone CcmE"/>
    <property type="match status" value="1"/>
</dbReference>
<evidence type="ECO:0000313" key="14">
    <source>
        <dbReference type="Proteomes" id="UP000199302"/>
    </source>
</evidence>
<dbReference type="GO" id="GO:0017003">
    <property type="term" value="P:protein-heme linkage"/>
    <property type="evidence" value="ECO:0007669"/>
    <property type="project" value="UniProtKB-UniRule"/>
</dbReference>
<keyword evidence="14" id="KW-1185">Reference proteome</keyword>
<name>A0A1I6CRN1_9RHOB</name>
<sequence length="155" mass="16506">MAALGGLKKKRRIQIIAIAVVALTLATALVGYALRDGINYFRAPSEVVSEPPGPGETFRIGGLVEDGSLQRGQGGVVRFRVTDGGASVPVVFRGVLPDLFAENQGMVGTGKYIDGTFEASEILAKHDETYMPKEVVDALKDQGVYREPDAAEGNR</sequence>
<feature type="topological domain" description="Cytoplasmic" evidence="10">
    <location>
        <begin position="1"/>
        <end position="12"/>
    </location>
</feature>
<dbReference type="GO" id="GO:0005886">
    <property type="term" value="C:plasma membrane"/>
    <property type="evidence" value="ECO:0007669"/>
    <property type="project" value="UniProtKB-SubCell"/>
</dbReference>
<comment type="similarity">
    <text evidence="10">Belongs to the CcmE/CycJ family.</text>
</comment>
<dbReference type="NCBIfam" id="NF009727">
    <property type="entry name" value="PRK13254.1-1"/>
    <property type="match status" value="1"/>
</dbReference>
<evidence type="ECO:0000256" key="6">
    <source>
        <dbReference type="ARBA" id="ARBA00022968"/>
    </source>
</evidence>
<dbReference type="EMBL" id="FOYI01000001">
    <property type="protein sequence ID" value="SFQ95840.1"/>
    <property type="molecule type" value="Genomic_DNA"/>
</dbReference>
<feature type="topological domain" description="Extracellular" evidence="10">
    <location>
        <begin position="34"/>
        <end position="155"/>
    </location>
</feature>
<dbReference type="Proteomes" id="UP000199302">
    <property type="component" value="Unassembled WGS sequence"/>
</dbReference>
<dbReference type="HAMAP" id="MF_01959">
    <property type="entry name" value="CcmE"/>
    <property type="match status" value="1"/>
</dbReference>
<keyword evidence="9 10" id="KW-0472">Membrane</keyword>
<evidence type="ECO:0000313" key="13">
    <source>
        <dbReference type="EMBL" id="SFQ95840.1"/>
    </source>
</evidence>
<proteinExistence type="inferred from homology"/>
<gene>
    <name evidence="10" type="primary">ccmE</name>
    <name evidence="10" type="synonym">cycJ</name>
    <name evidence="13" type="ORF">SAMN04515673_101254</name>
</gene>
<evidence type="ECO:0000256" key="3">
    <source>
        <dbReference type="ARBA" id="ARBA00022692"/>
    </source>
</evidence>
<dbReference type="STRING" id="871652.SAMN04515673_101254"/>
<dbReference type="GO" id="GO:0046872">
    <property type="term" value="F:metal ion binding"/>
    <property type="evidence" value="ECO:0007669"/>
    <property type="project" value="UniProtKB-KW"/>
</dbReference>
<evidence type="ECO:0000256" key="4">
    <source>
        <dbReference type="ARBA" id="ARBA00022723"/>
    </source>
</evidence>
<evidence type="ECO:0000256" key="9">
    <source>
        <dbReference type="ARBA" id="ARBA00023136"/>
    </source>
</evidence>
<evidence type="ECO:0000256" key="7">
    <source>
        <dbReference type="ARBA" id="ARBA00022989"/>
    </source>
</evidence>
<keyword evidence="7 10" id="KW-1133">Transmembrane helix</keyword>
<keyword evidence="5 10" id="KW-0201">Cytochrome c-type biogenesis</keyword>
<feature type="binding site" description="covalent" evidence="10 11">
    <location>
        <position position="126"/>
    </location>
    <ligand>
        <name>heme</name>
        <dbReference type="ChEBI" id="CHEBI:30413"/>
    </ligand>
</feature>
<evidence type="ECO:0000256" key="2">
    <source>
        <dbReference type="ARBA" id="ARBA00022617"/>
    </source>
</evidence>
<dbReference type="InterPro" id="IPR012340">
    <property type="entry name" value="NA-bd_OB-fold"/>
</dbReference>
<evidence type="ECO:0000256" key="11">
    <source>
        <dbReference type="PIRSR" id="PIRSR604329-50"/>
    </source>
</evidence>
<keyword evidence="6 10" id="KW-0735">Signal-anchor</keyword>
<evidence type="ECO:0000256" key="8">
    <source>
        <dbReference type="ARBA" id="ARBA00023004"/>
    </source>
</evidence>
<dbReference type="Pfam" id="PF03100">
    <property type="entry name" value="CcmE"/>
    <property type="match status" value="1"/>
</dbReference>
<keyword evidence="4 10" id="KW-0479">Metal-binding</keyword>
<comment type="function">
    <text evidence="10">Heme chaperone required for the biogenesis of c-type cytochromes. Transiently binds heme delivered by CcmC and transfers the heme to apo-cytochromes in a process facilitated by CcmF and CcmH.</text>
</comment>
<keyword evidence="10" id="KW-1003">Cell membrane</keyword>
<dbReference type="Gene3D" id="2.40.50.140">
    <property type="entry name" value="Nucleic acid-binding proteins"/>
    <property type="match status" value="1"/>
</dbReference>
<keyword evidence="8 10" id="KW-0408">Iron</keyword>
<comment type="subcellular location">
    <subcellularLocation>
        <location evidence="10">Cell membrane</location>
        <topology evidence="10">Single-pass type II membrane protein</topology>
    </subcellularLocation>
    <subcellularLocation>
        <location evidence="1">Membrane</location>
    </subcellularLocation>
</comment>
<dbReference type="NCBIfam" id="NF009731">
    <property type="entry name" value="PRK13254.1-5"/>
    <property type="match status" value="1"/>
</dbReference>
<dbReference type="RefSeq" id="WP_092075803.1">
    <property type="nucleotide sequence ID" value="NZ_FOYI01000001.1"/>
</dbReference>
<evidence type="ECO:0000256" key="5">
    <source>
        <dbReference type="ARBA" id="ARBA00022748"/>
    </source>
</evidence>
<keyword evidence="2 10" id="KW-0349">Heme</keyword>
<dbReference type="OrthoDB" id="9793584at2"/>
<keyword evidence="3 10" id="KW-0812">Transmembrane</keyword>
<feature type="binding site" description="axial binding residue" evidence="10 11">
    <location>
        <position position="130"/>
    </location>
    <ligand>
        <name>heme</name>
        <dbReference type="ChEBI" id="CHEBI:30413"/>
    </ligand>
    <ligandPart>
        <name>Fe</name>
        <dbReference type="ChEBI" id="CHEBI:18248"/>
    </ligandPart>
</feature>
<evidence type="ECO:0000256" key="12">
    <source>
        <dbReference type="SAM" id="Phobius"/>
    </source>
</evidence>
<dbReference type="PANTHER" id="PTHR34128">
    <property type="entry name" value="CYTOCHROME C-TYPE BIOGENESIS PROTEIN CCME HOMOLOG, MITOCHONDRIAL"/>
    <property type="match status" value="1"/>
</dbReference>
<evidence type="ECO:0000256" key="1">
    <source>
        <dbReference type="ARBA" id="ARBA00004370"/>
    </source>
</evidence>
<accession>A0A1I6CRN1</accession>
<dbReference type="GO" id="GO:0020037">
    <property type="term" value="F:heme binding"/>
    <property type="evidence" value="ECO:0007669"/>
    <property type="project" value="InterPro"/>
</dbReference>
<dbReference type="AlphaFoldDB" id="A0A1I6CRN1"/>
<dbReference type="InterPro" id="IPR036127">
    <property type="entry name" value="CcmE-like_sf"/>
</dbReference>
<protein>
    <recommendedName>
        <fullName evidence="10">Cytochrome c-type biogenesis protein CcmE</fullName>
    </recommendedName>
    <alternativeName>
        <fullName evidence="10">Cytochrome c maturation protein E</fullName>
    </alternativeName>
    <alternativeName>
        <fullName evidence="10">Heme chaperone CcmE</fullName>
    </alternativeName>
</protein>
<dbReference type="GO" id="GO:0017004">
    <property type="term" value="P:cytochrome complex assembly"/>
    <property type="evidence" value="ECO:0007669"/>
    <property type="project" value="UniProtKB-KW"/>
</dbReference>
<evidence type="ECO:0000256" key="10">
    <source>
        <dbReference type="HAMAP-Rule" id="MF_01959"/>
    </source>
</evidence>
<organism evidence="13 14">
    <name type="scientific">Poseidonocella sedimentorum</name>
    <dbReference type="NCBI Taxonomy" id="871652"/>
    <lineage>
        <taxon>Bacteria</taxon>
        <taxon>Pseudomonadati</taxon>
        <taxon>Pseudomonadota</taxon>
        <taxon>Alphaproteobacteria</taxon>
        <taxon>Rhodobacterales</taxon>
        <taxon>Roseobacteraceae</taxon>
        <taxon>Poseidonocella</taxon>
    </lineage>
</organism>
<dbReference type="InterPro" id="IPR004329">
    <property type="entry name" value="CcmE"/>
</dbReference>
<reference evidence="13 14" key="1">
    <citation type="submission" date="2016-10" db="EMBL/GenBank/DDBJ databases">
        <authorList>
            <person name="de Groot N.N."/>
        </authorList>
    </citation>
    <scope>NUCLEOTIDE SEQUENCE [LARGE SCALE GENOMIC DNA]</scope>
    <source>
        <strain evidence="14">KMM 9023,NRIC 0796,JCM 17311,KCTC 23692</strain>
    </source>
</reference>
<dbReference type="PANTHER" id="PTHR34128:SF2">
    <property type="entry name" value="CYTOCHROME C-TYPE BIOGENESIS PROTEIN CCME HOMOLOG, MITOCHONDRIAL"/>
    <property type="match status" value="1"/>
</dbReference>
<feature type="transmembrane region" description="Helical" evidence="12">
    <location>
        <begin position="12"/>
        <end position="34"/>
    </location>
</feature>